<accession>A0A9X4L0G5</accession>
<dbReference type="EMBL" id="JAPDIA010000009">
    <property type="protein sequence ID" value="MDG0814590.1"/>
    <property type="molecule type" value="Genomic_DNA"/>
</dbReference>
<keyword evidence="1" id="KW-0812">Transmembrane</keyword>
<evidence type="ECO:0000313" key="3">
    <source>
        <dbReference type="Proteomes" id="UP001153404"/>
    </source>
</evidence>
<sequence>MLPIKWRSQEGSALLLVIFIMVVFTMLGLALMGATIGGAKRAETRENDVQSLHLAEMSLNEAAASVALLFKDKEDINLDSLKSDLESIKLTSTDGQVGGTSDIIEFKVDENQGINVGGDVTKQFSITVQAKAEVNGVVRTLEQVISLDSYPEFLQYGLGSEQNVYLNGAPYLFGNLYSGLKLYVKNEADYRYNMSAGDTTTFLHTGTAFPTIGGEGDNKGNLFLQDGSSLVATDRLGNNEPTVVPLDNADELKKTTGLTINDVQYRDRKKFVSVSVEESFLDKVAEAVGDTKINRNLPSLYPALPKDNVTAAAKSFLANNLLSRAGLSYINLPQRPPALAPDADDEAIADYNDKMKAYRAAFIGTMPAGTAIFNGDLMIDGAELQHILFNDGDKRYREPNADPSAEFMKSNWLIVNGNLTIDNPDPENDLEVRANILVAGNVFIEGKVKMDATIIALGESTIQDAEISGLDNKELAAHF</sequence>
<proteinExistence type="predicted"/>
<dbReference type="AlphaFoldDB" id="A0A9X4L0G5"/>
<keyword evidence="3" id="KW-1185">Reference proteome</keyword>
<name>A0A9X4L0G5_9BACL</name>
<evidence type="ECO:0000256" key="1">
    <source>
        <dbReference type="SAM" id="Phobius"/>
    </source>
</evidence>
<keyword evidence="1" id="KW-1133">Transmembrane helix</keyword>
<dbReference type="RefSeq" id="WP_277539559.1">
    <property type="nucleotide sequence ID" value="NZ_JAPDIA010000009.1"/>
</dbReference>
<keyword evidence="1" id="KW-0472">Membrane</keyword>
<organism evidence="2 3">
    <name type="scientific">Cohnella rhizosphaerae</name>
    <dbReference type="NCBI Taxonomy" id="1457232"/>
    <lineage>
        <taxon>Bacteria</taxon>
        <taxon>Bacillati</taxon>
        <taxon>Bacillota</taxon>
        <taxon>Bacilli</taxon>
        <taxon>Bacillales</taxon>
        <taxon>Paenibacillaceae</taxon>
        <taxon>Cohnella</taxon>
    </lineage>
</organism>
<feature type="transmembrane region" description="Helical" evidence="1">
    <location>
        <begin position="12"/>
        <end position="36"/>
    </location>
</feature>
<comment type="caution">
    <text evidence="2">The sequence shown here is derived from an EMBL/GenBank/DDBJ whole genome shotgun (WGS) entry which is preliminary data.</text>
</comment>
<gene>
    <name evidence="2" type="ORF">OMP40_38885</name>
</gene>
<reference evidence="2" key="1">
    <citation type="submission" date="2022-10" db="EMBL/GenBank/DDBJ databases">
        <title>Comparative genomic analysis of Cohnella hashimotonis sp. nov., isolated from the International Space Station.</title>
        <authorList>
            <person name="Simpson A."/>
            <person name="Venkateswaran K."/>
        </authorList>
    </citation>
    <scope>NUCLEOTIDE SEQUENCE</scope>
    <source>
        <strain evidence="2">DSM 28161</strain>
    </source>
</reference>
<evidence type="ECO:0000313" key="2">
    <source>
        <dbReference type="EMBL" id="MDG0814590.1"/>
    </source>
</evidence>
<evidence type="ECO:0008006" key="4">
    <source>
        <dbReference type="Google" id="ProtNLM"/>
    </source>
</evidence>
<dbReference type="Proteomes" id="UP001153404">
    <property type="component" value="Unassembled WGS sequence"/>
</dbReference>
<protein>
    <recommendedName>
        <fullName evidence="4">Type 4 fimbrial biogenesis protein PilX N-terminal domain-containing protein</fullName>
    </recommendedName>
</protein>